<name>A0A7C4CE98_UNCW3</name>
<dbReference type="NCBIfam" id="TIGR04183">
    <property type="entry name" value="Por_Secre_tail"/>
    <property type="match status" value="1"/>
</dbReference>
<dbReference type="InterPro" id="IPR026444">
    <property type="entry name" value="Secre_tail"/>
</dbReference>
<dbReference type="Gene3D" id="2.60.40.4070">
    <property type="match status" value="1"/>
</dbReference>
<reference evidence="3" key="1">
    <citation type="journal article" date="2020" name="mSystems">
        <title>Genome- and Community-Level Interaction Insights into Carbon Utilization and Element Cycling Functions of Hydrothermarchaeota in Hydrothermal Sediment.</title>
        <authorList>
            <person name="Zhou Z."/>
            <person name="Liu Y."/>
            <person name="Xu W."/>
            <person name="Pan J."/>
            <person name="Luo Z.H."/>
            <person name="Li M."/>
        </authorList>
    </citation>
    <scope>NUCLEOTIDE SEQUENCE [LARGE SCALE GENOMIC DNA]</scope>
    <source>
        <strain evidence="3">SpSt-488</strain>
    </source>
</reference>
<evidence type="ECO:0000256" key="1">
    <source>
        <dbReference type="SAM" id="MobiDB-lite"/>
    </source>
</evidence>
<sequence>MAKVFADDVTLTNLSSGPYVVLGPRTVNDPPPGGNGNGRFDPGESGGLLLALRNVGNEEAGNVSCLLRSADPRFVLTDSTSSYGTIPAGSTRTGDPFAVTVASSIPPETPVQLTAFISGTSYLDTLRFTLTVGELRPCDPIPDGPRTPPRFWAYDDVDTLYTAHPDFNWVEIRGLGTRLTLNDDHTVQLDLPAGFVWQFYGQQFTQVSVCGNGWVAPGYSTSNTYYNTALPNSSMPPAVFLVWDDLYPPDGGGVWYYHDAVNRRFIVEWDSVRYYSGTNYDKFQLVIYDTSYRTPTGDNILLVQYLTANGYSSMTAGIQDPTATVAIQCLYDNAYHRGTAPLVPGRAIKYCDIDPQSGLAEDPVLPPSVQRPLTAWPNPFRTTVELSLPGIQTAHARIYDNSGRLVRTLSGTGPWTWDGRDETGRRVASGIYFCRIATEAGEAGTKLILE</sequence>
<dbReference type="Pfam" id="PF13860">
    <property type="entry name" value="FlgD_ig"/>
    <property type="match status" value="1"/>
</dbReference>
<dbReference type="InterPro" id="IPR025965">
    <property type="entry name" value="FlgD/Vpr_Ig-like"/>
</dbReference>
<evidence type="ECO:0000313" key="3">
    <source>
        <dbReference type="EMBL" id="HGK28669.1"/>
    </source>
</evidence>
<organism evidence="3">
    <name type="scientific">candidate division WOR-3 bacterium</name>
    <dbReference type="NCBI Taxonomy" id="2052148"/>
    <lineage>
        <taxon>Bacteria</taxon>
        <taxon>Bacteria division WOR-3</taxon>
    </lineage>
</organism>
<feature type="region of interest" description="Disordered" evidence="1">
    <location>
        <begin position="23"/>
        <end position="42"/>
    </location>
</feature>
<protein>
    <submittedName>
        <fullName evidence="3">T9SS type A sorting domain-containing protein</fullName>
    </submittedName>
</protein>
<evidence type="ECO:0000259" key="2">
    <source>
        <dbReference type="Pfam" id="PF13860"/>
    </source>
</evidence>
<dbReference type="AlphaFoldDB" id="A0A7C4CE98"/>
<comment type="caution">
    <text evidence="3">The sequence shown here is derived from an EMBL/GenBank/DDBJ whole genome shotgun (WGS) entry which is preliminary data.</text>
</comment>
<accession>A0A7C4CE98</accession>
<dbReference type="EMBL" id="DSUT01000145">
    <property type="protein sequence ID" value="HGK28669.1"/>
    <property type="molecule type" value="Genomic_DNA"/>
</dbReference>
<gene>
    <name evidence="3" type="ORF">ENS41_06905</name>
</gene>
<feature type="domain" description="FlgD/Vpr Ig-like" evidence="2">
    <location>
        <begin position="391"/>
        <end position="439"/>
    </location>
</feature>
<proteinExistence type="predicted"/>